<keyword evidence="6" id="KW-1185">Reference proteome</keyword>
<dbReference type="InterPro" id="IPR006162">
    <property type="entry name" value="Ppantetheine_attach_site"/>
</dbReference>
<dbReference type="PANTHER" id="PTHR45398">
    <property type="match status" value="1"/>
</dbReference>
<dbReference type="NCBIfam" id="TIGR01733">
    <property type="entry name" value="AA-adenyl-dom"/>
    <property type="match status" value="1"/>
</dbReference>
<dbReference type="InterPro" id="IPR001242">
    <property type="entry name" value="Condensation_dom"/>
</dbReference>
<dbReference type="SMART" id="SM00823">
    <property type="entry name" value="PKS_PP"/>
    <property type="match status" value="1"/>
</dbReference>
<dbReference type="SUPFAM" id="SSF47336">
    <property type="entry name" value="ACP-like"/>
    <property type="match status" value="1"/>
</dbReference>
<dbReference type="Gene3D" id="3.40.50.980">
    <property type="match status" value="2"/>
</dbReference>
<dbReference type="Pfam" id="PF00501">
    <property type="entry name" value="AMP-binding"/>
    <property type="match status" value="1"/>
</dbReference>
<dbReference type="GO" id="GO:0003824">
    <property type="term" value="F:catalytic activity"/>
    <property type="evidence" value="ECO:0007669"/>
    <property type="project" value="InterPro"/>
</dbReference>
<evidence type="ECO:0000313" key="5">
    <source>
        <dbReference type="EMBL" id="ABC29733.1"/>
    </source>
</evidence>
<dbReference type="InterPro" id="IPR020845">
    <property type="entry name" value="AMP-binding_CS"/>
</dbReference>
<dbReference type="InterPro" id="IPR036736">
    <property type="entry name" value="ACP-like_sf"/>
</dbReference>
<gene>
    <name evidence="5" type="ordered locus">HCH_02962</name>
</gene>
<dbReference type="CDD" id="cd05930">
    <property type="entry name" value="A_NRPS"/>
    <property type="match status" value="1"/>
</dbReference>
<evidence type="ECO:0000256" key="3">
    <source>
        <dbReference type="ARBA" id="ARBA00022553"/>
    </source>
</evidence>
<dbReference type="GO" id="GO:0031177">
    <property type="term" value="F:phosphopantetheine binding"/>
    <property type="evidence" value="ECO:0007669"/>
    <property type="project" value="InterPro"/>
</dbReference>
<keyword evidence="2" id="KW-0596">Phosphopantetheine</keyword>
<dbReference type="Gene3D" id="1.10.1200.10">
    <property type="entry name" value="ACP-like"/>
    <property type="match status" value="1"/>
</dbReference>
<evidence type="ECO:0000256" key="2">
    <source>
        <dbReference type="ARBA" id="ARBA00022450"/>
    </source>
</evidence>
<name>Q2SHZ1_HAHCH</name>
<keyword evidence="3" id="KW-0597">Phosphoprotein</keyword>
<dbReference type="PROSITE" id="PS50075">
    <property type="entry name" value="CARRIER"/>
    <property type="match status" value="1"/>
</dbReference>
<dbReference type="KEGG" id="hch:HCH_02962"/>
<dbReference type="InterPro" id="IPR023213">
    <property type="entry name" value="CAT-like_dom_sf"/>
</dbReference>
<dbReference type="Pfam" id="PF00668">
    <property type="entry name" value="Condensation"/>
    <property type="match status" value="2"/>
</dbReference>
<protein>
    <submittedName>
        <fullName evidence="5">Non-ribosomal peptide synthetase modules and related protein</fullName>
    </submittedName>
</protein>
<dbReference type="InterPro" id="IPR044894">
    <property type="entry name" value="TubC_N_sf"/>
</dbReference>
<dbReference type="Proteomes" id="UP000000238">
    <property type="component" value="Chromosome"/>
</dbReference>
<dbReference type="SUPFAM" id="SSF56801">
    <property type="entry name" value="Acetyl-CoA synthetase-like"/>
    <property type="match status" value="1"/>
</dbReference>
<reference evidence="5 6" key="1">
    <citation type="journal article" date="2005" name="Nucleic Acids Res.">
        <title>Genomic blueprint of Hahella chejuensis, a marine microbe producing an algicidal agent.</title>
        <authorList>
            <person name="Jeong H."/>
            <person name="Yim J.H."/>
            <person name="Lee C."/>
            <person name="Choi S.-H."/>
            <person name="Park Y.K."/>
            <person name="Yoon S.H."/>
            <person name="Hur C.-G."/>
            <person name="Kang H.-Y."/>
            <person name="Kim D."/>
            <person name="Lee H.H."/>
            <person name="Park K.H."/>
            <person name="Park S.-H."/>
            <person name="Park H.-S."/>
            <person name="Lee H.K."/>
            <person name="Oh T.K."/>
            <person name="Kim J.F."/>
        </authorList>
    </citation>
    <scope>NUCLEOTIDE SEQUENCE [LARGE SCALE GENOMIC DNA]</scope>
    <source>
        <strain evidence="5 6">KCTC 2396</strain>
    </source>
</reference>
<dbReference type="Pfam" id="PF18563">
    <property type="entry name" value="TubC_N"/>
    <property type="match status" value="1"/>
</dbReference>
<proteinExistence type="predicted"/>
<organism evidence="5 6">
    <name type="scientific">Hahella chejuensis (strain KCTC 2396)</name>
    <dbReference type="NCBI Taxonomy" id="349521"/>
    <lineage>
        <taxon>Bacteria</taxon>
        <taxon>Pseudomonadati</taxon>
        <taxon>Pseudomonadota</taxon>
        <taxon>Gammaproteobacteria</taxon>
        <taxon>Oceanospirillales</taxon>
        <taxon>Hahellaceae</taxon>
        <taxon>Hahella</taxon>
    </lineage>
</organism>
<dbReference type="PROSITE" id="PS00012">
    <property type="entry name" value="PHOSPHOPANTETHEINE"/>
    <property type="match status" value="1"/>
</dbReference>
<dbReference type="InterPro" id="IPR045851">
    <property type="entry name" value="AMP-bd_C_sf"/>
</dbReference>
<dbReference type="EMBL" id="CP000155">
    <property type="protein sequence ID" value="ABC29733.1"/>
    <property type="molecule type" value="Genomic_DNA"/>
</dbReference>
<accession>Q2SHZ1</accession>
<dbReference type="InterPro" id="IPR010060">
    <property type="entry name" value="NRPS_synth"/>
</dbReference>
<dbReference type="RefSeq" id="WP_011396802.1">
    <property type="nucleotide sequence ID" value="NC_007645.1"/>
</dbReference>
<dbReference type="InterPro" id="IPR020806">
    <property type="entry name" value="PKS_PP-bd"/>
</dbReference>
<dbReference type="FunFam" id="1.10.1200.10:FF:000005">
    <property type="entry name" value="Nonribosomal peptide synthetase 1"/>
    <property type="match status" value="1"/>
</dbReference>
<dbReference type="NCBIfam" id="TIGR01720">
    <property type="entry name" value="NRPS-para261"/>
    <property type="match status" value="1"/>
</dbReference>
<comment type="cofactor">
    <cofactor evidence="1">
        <name>pantetheine 4'-phosphate</name>
        <dbReference type="ChEBI" id="CHEBI:47942"/>
    </cofactor>
</comment>
<sequence length="1630" mass="180198">MEVYAFLREVEQSGVQLWNDNGQLRYRAPKNAMTPELVARLKTMKETILPLLPKQPAPPRLQAVAPRRGIPPRAPAYARTAPLSLNQMGLWFVMAMAESRNGPGGDAACNIPGDAACNIPGDAAYNIPEALRLDGDIDVSLMRRCLQRIVDRHEALRVSFIEGPDGPRQHIAEQATLAMTEEDLSSLEPGAAERAAAKQADAEAIAPFDLSRAPLVRARLLKLGPQRHVLLFTLHHIIADGWSKGILTRELMTLYAGSGEPPPLTTQYPDYACWQQQSFLSSELPRLRDYWLPRLQNPPPPPDLPFDHPRPRQRSYRGASHFITLSADRGDALQALAKRQGCSLFMALLAIFNILLQRYSGASDLVVGTQVANRERPELENVVGFFVNTLALRVDLSGVANYIELLQQVRETTLGAFAHQEMPFDKLVEALQPERRPGYEPIAQVMFLLQSAPMESLRLPRLTIESLPVNRGSAKFDLSLLVTETDGALQCEFEYGLDLFEPGTIERMARHFANLVDSVIAAPLAELDQLTMIDAGDLRQLRAFNAHWHSAPSAVARPVEELILGDDIVSCFRQQAARRPQQNAVIADDGALSYAELDHRSEVLAARLRHQGALPDQPVGLCVRPGVNLIVGILGILKSGAGYMPMDIAHPRARLQHQINDARLTLIVVDQATLDPARSAVAPYPAELVCIEQALAKPVAAPAAAIAIQRSQLAYVIYTSGSTGAPKGSLVEHHNVLNLVEGLRDLVYQDYQEPVCVALLASPIFDASVQQIFAALLLGHQLLVAAPEMRLQPTQLAQCFLQHKVAVADCTPSLLSMMVAERLPATPGLGLDALLTGGEPLSRKLAQAFYQQNARAALYNVYGPTECAVDVTALRVPRKNPYYFPIVPIGRPLPNAQVFILDTLRRPVPLGVPGQIFIGGDPVGRGYLNRSALTREKFAYYPEISKRRLYATGDCGRWLRDGVIQYLGRMDQQIKIRGHRVEPGEIESHLRQHPAIAEAAAIALETETGRYELAAYLTLVDKAQAPGVEALRNFLQERTPDYMIPTRWSILAQMPLTASNKIDRRALPGCDAVVVNQEARPHRAPNGARETALTEVWRSVLNVAEISALDDYFALGGDSIKALQISARLRQIGWRMEVRQIFEHRSIAELAPHLQATVASTPPDTAPAEAPLTAIQRWFFTHFEGRRDHYNQAVLLRPARALQTDPLRFSLTALARWHGALRLAFQPVRDRMRQVRVEIDPDSLLNVIDLPAADNPQTDMETDMATRQTGFNLQQGGLFKAVLYRLPDGGQRLFLVAHHLIMDAVSWRILLEDLTQAYQQALNGADITLAPATDFTQWAQAVNSGAPVFSQKELDYWGRQETRRAGQSYPSRMQVQSGASHYVESHLDAAATAQWLRDANQSYRTRGEELLVTALLRTLMRQELGPPSLLLEGHGREDLGIGLDVSRTLGWFTSLYPLAFAISADDDVDRQIKVVKETLRSAPQQGAGYGILRYMRDQQDSDRGGALNFAPLPRVAFNYLGQFDRTFAGELFQLAEENVGPTRDPQAPNLQALEVVALVLDGCLQLRITGGSGAFSAGDLVAFAEALMDDLRRIIRHAADKSDAELTPADIDYDGFNLEELDEFIDRLSY</sequence>
<dbReference type="HOGENOM" id="CLU_000022_2_2_6"/>
<dbReference type="Gene3D" id="2.30.38.10">
    <property type="entry name" value="Luciferase, Domain 3"/>
    <property type="match status" value="1"/>
</dbReference>
<dbReference type="InterPro" id="IPR000873">
    <property type="entry name" value="AMP-dep_synth/lig_dom"/>
</dbReference>
<dbReference type="Gene3D" id="3.30.559.30">
    <property type="entry name" value="Nonribosomal peptide synthetase, condensation domain"/>
    <property type="match status" value="2"/>
</dbReference>
<dbReference type="CDD" id="cd19531">
    <property type="entry name" value="LCL_NRPS-like"/>
    <property type="match status" value="1"/>
</dbReference>
<dbReference type="Gene3D" id="1.10.10.1830">
    <property type="entry name" value="Non-ribosomal peptide synthase, adenylation domain"/>
    <property type="match status" value="1"/>
</dbReference>
<dbReference type="SUPFAM" id="SSF52777">
    <property type="entry name" value="CoA-dependent acyltransferases"/>
    <property type="match status" value="4"/>
</dbReference>
<dbReference type="eggNOG" id="COG1020">
    <property type="taxonomic scope" value="Bacteria"/>
</dbReference>
<dbReference type="InterPro" id="IPR010071">
    <property type="entry name" value="AA_adenyl_dom"/>
</dbReference>
<dbReference type="Gene3D" id="3.30.559.10">
    <property type="entry name" value="Chloramphenicol acetyltransferase-like domain"/>
    <property type="match status" value="2"/>
</dbReference>
<dbReference type="Pfam" id="PF13193">
    <property type="entry name" value="AMP-binding_C"/>
    <property type="match status" value="1"/>
</dbReference>
<dbReference type="PROSITE" id="PS00455">
    <property type="entry name" value="AMP_BINDING"/>
    <property type="match status" value="1"/>
</dbReference>
<dbReference type="InterPro" id="IPR025110">
    <property type="entry name" value="AMP-bd_C"/>
</dbReference>
<evidence type="ECO:0000256" key="1">
    <source>
        <dbReference type="ARBA" id="ARBA00001957"/>
    </source>
</evidence>
<dbReference type="Pfam" id="PF00550">
    <property type="entry name" value="PP-binding"/>
    <property type="match status" value="1"/>
</dbReference>
<dbReference type="InterPro" id="IPR041464">
    <property type="entry name" value="TubC_N"/>
</dbReference>
<feature type="domain" description="Carrier" evidence="4">
    <location>
        <begin position="1084"/>
        <end position="1158"/>
    </location>
</feature>
<dbReference type="OrthoDB" id="9757559at2"/>
<dbReference type="STRING" id="349521.HCH_02962"/>
<evidence type="ECO:0000259" key="4">
    <source>
        <dbReference type="PROSITE" id="PS50075"/>
    </source>
</evidence>
<dbReference type="Gene3D" id="3.30.300.30">
    <property type="match status" value="1"/>
</dbReference>
<evidence type="ECO:0000313" key="6">
    <source>
        <dbReference type="Proteomes" id="UP000000238"/>
    </source>
</evidence>
<dbReference type="InterPro" id="IPR009081">
    <property type="entry name" value="PP-bd_ACP"/>
</dbReference>
<dbReference type="PANTHER" id="PTHR45398:SF1">
    <property type="entry name" value="ENZYME, PUTATIVE (JCVI)-RELATED"/>
    <property type="match status" value="1"/>
</dbReference>